<feature type="transmembrane region" description="Helical" evidence="10">
    <location>
        <begin position="362"/>
        <end position="382"/>
    </location>
</feature>
<dbReference type="PANTHER" id="PTHR43029:SF10">
    <property type="entry name" value="AMMONIUM TRANSPORTER MEP2"/>
    <property type="match status" value="1"/>
</dbReference>
<keyword evidence="8 10" id="KW-0924">Ammonia transport</keyword>
<name>A0A3A3GB01_9BURK</name>
<comment type="caution">
    <text evidence="13">The sequence shown here is derived from an EMBL/GenBank/DDBJ whole genome shotgun (WGS) entry which is preliminary data.</text>
</comment>
<evidence type="ECO:0000256" key="6">
    <source>
        <dbReference type="ARBA" id="ARBA00022989"/>
    </source>
</evidence>
<dbReference type="InterPro" id="IPR029020">
    <property type="entry name" value="Ammonium/urea_transptr"/>
</dbReference>
<dbReference type="FunFam" id="1.10.3430.10:FF:000007">
    <property type="entry name" value="Ammonium transporter"/>
    <property type="match status" value="1"/>
</dbReference>
<dbReference type="SUPFAM" id="SSF111352">
    <property type="entry name" value="Ammonium transporter"/>
    <property type="match status" value="1"/>
</dbReference>
<dbReference type="RefSeq" id="WP_119787443.1">
    <property type="nucleotide sequence ID" value="NZ_QYUQ01000002.1"/>
</dbReference>
<dbReference type="Gene3D" id="1.10.3430.10">
    <property type="entry name" value="Ammonium transporter AmtB like domains"/>
    <property type="match status" value="1"/>
</dbReference>
<accession>A0A3A3GB01</accession>
<feature type="transmembrane region" description="Helical" evidence="10">
    <location>
        <begin position="146"/>
        <end position="167"/>
    </location>
</feature>
<comment type="subcellular location">
    <subcellularLocation>
        <location evidence="1 10">Cell membrane</location>
        <topology evidence="1 10">Multi-pass membrane protein</topology>
    </subcellularLocation>
</comment>
<evidence type="ECO:0000256" key="4">
    <source>
        <dbReference type="ARBA" id="ARBA00022475"/>
    </source>
</evidence>
<feature type="transmembrane region" description="Helical" evidence="10">
    <location>
        <begin position="83"/>
        <end position="105"/>
    </location>
</feature>
<evidence type="ECO:0000313" key="13">
    <source>
        <dbReference type="EMBL" id="RJG03959.1"/>
    </source>
</evidence>
<dbReference type="PANTHER" id="PTHR43029">
    <property type="entry name" value="AMMONIUM TRANSPORTER MEP2"/>
    <property type="match status" value="1"/>
</dbReference>
<dbReference type="EMBL" id="QYUQ01000002">
    <property type="protein sequence ID" value="RJG03959.1"/>
    <property type="molecule type" value="Genomic_DNA"/>
</dbReference>
<feature type="transmembrane region" description="Helical" evidence="10">
    <location>
        <begin position="215"/>
        <end position="232"/>
    </location>
</feature>
<evidence type="ECO:0000313" key="14">
    <source>
        <dbReference type="Proteomes" id="UP000266327"/>
    </source>
</evidence>
<dbReference type="InterPro" id="IPR024041">
    <property type="entry name" value="NH4_transpt_AmtB-like_dom"/>
</dbReference>
<evidence type="ECO:0000256" key="1">
    <source>
        <dbReference type="ARBA" id="ARBA00004651"/>
    </source>
</evidence>
<dbReference type="InterPro" id="IPR001905">
    <property type="entry name" value="Ammonium_transpt"/>
</dbReference>
<evidence type="ECO:0000256" key="7">
    <source>
        <dbReference type="ARBA" id="ARBA00023136"/>
    </source>
</evidence>
<dbReference type="OrthoDB" id="9814202at2"/>
<evidence type="ECO:0000256" key="11">
    <source>
        <dbReference type="SAM" id="SignalP"/>
    </source>
</evidence>
<protein>
    <recommendedName>
        <fullName evidence="9 10">Ammonium transporter</fullName>
    </recommendedName>
</protein>
<dbReference type="PROSITE" id="PS01219">
    <property type="entry name" value="AMMONIUM_TRANSP"/>
    <property type="match status" value="1"/>
</dbReference>
<organism evidence="13 14">
    <name type="scientific">Noviherbaspirillum sedimenti</name>
    <dbReference type="NCBI Taxonomy" id="2320865"/>
    <lineage>
        <taxon>Bacteria</taxon>
        <taxon>Pseudomonadati</taxon>
        <taxon>Pseudomonadota</taxon>
        <taxon>Betaproteobacteria</taxon>
        <taxon>Burkholderiales</taxon>
        <taxon>Oxalobacteraceae</taxon>
        <taxon>Noviherbaspirillum</taxon>
    </lineage>
</organism>
<evidence type="ECO:0000259" key="12">
    <source>
        <dbReference type="Pfam" id="PF00909"/>
    </source>
</evidence>
<dbReference type="GO" id="GO:0005886">
    <property type="term" value="C:plasma membrane"/>
    <property type="evidence" value="ECO:0007669"/>
    <property type="project" value="UniProtKB-SubCell"/>
</dbReference>
<keyword evidence="14" id="KW-1185">Reference proteome</keyword>
<keyword evidence="4" id="KW-1003">Cell membrane</keyword>
<evidence type="ECO:0000256" key="9">
    <source>
        <dbReference type="ARBA" id="ARBA00050025"/>
    </source>
</evidence>
<evidence type="ECO:0000256" key="10">
    <source>
        <dbReference type="RuleBase" id="RU362002"/>
    </source>
</evidence>
<keyword evidence="7 10" id="KW-0472">Membrane</keyword>
<reference evidence="14" key="1">
    <citation type="submission" date="2018-09" db="EMBL/GenBank/DDBJ databases">
        <authorList>
            <person name="Zhu H."/>
        </authorList>
    </citation>
    <scope>NUCLEOTIDE SEQUENCE [LARGE SCALE GENOMIC DNA]</scope>
    <source>
        <strain evidence="14">K1S02-23</strain>
    </source>
</reference>
<dbReference type="GO" id="GO:0008519">
    <property type="term" value="F:ammonium channel activity"/>
    <property type="evidence" value="ECO:0007669"/>
    <property type="project" value="InterPro"/>
</dbReference>
<keyword evidence="11" id="KW-0732">Signal</keyword>
<comment type="similarity">
    <text evidence="2 10">Belongs to the ammonia transporter channel (TC 1.A.11.2) family.</text>
</comment>
<dbReference type="NCBIfam" id="TIGR00836">
    <property type="entry name" value="amt"/>
    <property type="match status" value="1"/>
</dbReference>
<evidence type="ECO:0000256" key="3">
    <source>
        <dbReference type="ARBA" id="ARBA00022448"/>
    </source>
</evidence>
<feature type="transmembrane region" description="Helical" evidence="10">
    <location>
        <begin position="244"/>
        <end position="263"/>
    </location>
</feature>
<feature type="transmembrane region" description="Helical" evidence="10">
    <location>
        <begin position="174"/>
        <end position="195"/>
    </location>
</feature>
<feature type="transmembrane region" description="Helical" evidence="10">
    <location>
        <begin position="394"/>
        <end position="417"/>
    </location>
</feature>
<feature type="transmembrane region" description="Helical" evidence="10">
    <location>
        <begin position="49"/>
        <end position="71"/>
    </location>
</feature>
<sequence length="444" mass="46170">MARRYSHALCALFALFSIFCQPAAAQQAAQAIARPGLADVASISAGDTAWMLTSTALVLLMTIPGLALFYAGMVRKKNVLGTMAHSLAACCVATVLWVVVGYSLAFTPGSQFIGGLDRIMLDGLTYLKEAGKLSVHPLAPTVPESVFLMFQMSFAIITPALITGAFAERMKFSALLLFIALWSVLVYAPVAHWVWEPGGWLAARGVLDFAGGTVVHINAGVSGLVAAVMLGQRQGFGKEPMPPHNLAFTVIGASLLWVGWFGFNAGSAGAADGRAGMAMLVTQLATAVAALAWMLAEWVTRGKPSVLGLVSGAVSGLVAITPASGFVDIKGALAIGAVAGVACYWGATTLKSILRYDDSLDVFGVHAIGGIVGALLTGVFAVKSIGGVEGYLETQLVGVFVTALYSGVVTALILWVIRMAVGLRVSPEAEREGLDISQHGEQIA</sequence>
<evidence type="ECO:0000256" key="2">
    <source>
        <dbReference type="ARBA" id="ARBA00005887"/>
    </source>
</evidence>
<keyword evidence="5 10" id="KW-0812">Transmembrane</keyword>
<proteinExistence type="inferred from homology"/>
<dbReference type="Proteomes" id="UP000266327">
    <property type="component" value="Unassembled WGS sequence"/>
</dbReference>
<dbReference type="InterPro" id="IPR018047">
    <property type="entry name" value="Ammonium_transpt_CS"/>
</dbReference>
<evidence type="ECO:0000256" key="8">
    <source>
        <dbReference type="ARBA" id="ARBA00023177"/>
    </source>
</evidence>
<feature type="chain" id="PRO_5017455346" description="Ammonium transporter" evidence="11">
    <location>
        <begin position="26"/>
        <end position="444"/>
    </location>
</feature>
<keyword evidence="6 10" id="KW-1133">Transmembrane helix</keyword>
<gene>
    <name evidence="13" type="ORF">D3878_22150</name>
</gene>
<feature type="signal peptide" evidence="11">
    <location>
        <begin position="1"/>
        <end position="25"/>
    </location>
</feature>
<feature type="domain" description="Ammonium transporter AmtB-like" evidence="12">
    <location>
        <begin position="49"/>
        <end position="442"/>
    </location>
</feature>
<keyword evidence="3 10" id="KW-0813">Transport</keyword>
<dbReference type="Pfam" id="PF00909">
    <property type="entry name" value="Ammonium_transp"/>
    <property type="match status" value="1"/>
</dbReference>
<evidence type="ECO:0000256" key="5">
    <source>
        <dbReference type="ARBA" id="ARBA00022692"/>
    </source>
</evidence>
<feature type="transmembrane region" description="Helical" evidence="10">
    <location>
        <begin position="275"/>
        <end position="294"/>
    </location>
</feature>
<feature type="transmembrane region" description="Helical" evidence="10">
    <location>
        <begin position="306"/>
        <end position="326"/>
    </location>
</feature>
<dbReference type="AlphaFoldDB" id="A0A3A3GB01"/>
<feature type="transmembrane region" description="Helical" evidence="10">
    <location>
        <begin position="332"/>
        <end position="350"/>
    </location>
</feature>